<evidence type="ECO:0000313" key="2">
    <source>
        <dbReference type="EMBL" id="GAQ79706.1"/>
    </source>
</evidence>
<organism evidence="2 3">
    <name type="scientific">Klebsormidium nitens</name>
    <name type="common">Green alga</name>
    <name type="synonym">Ulothrix nitens</name>
    <dbReference type="NCBI Taxonomy" id="105231"/>
    <lineage>
        <taxon>Eukaryota</taxon>
        <taxon>Viridiplantae</taxon>
        <taxon>Streptophyta</taxon>
        <taxon>Klebsormidiophyceae</taxon>
        <taxon>Klebsormidiales</taxon>
        <taxon>Klebsormidiaceae</taxon>
        <taxon>Klebsormidium</taxon>
    </lineage>
</organism>
<evidence type="ECO:0000313" key="3">
    <source>
        <dbReference type="Proteomes" id="UP000054558"/>
    </source>
</evidence>
<feature type="compositionally biased region" description="Basic and acidic residues" evidence="1">
    <location>
        <begin position="499"/>
        <end position="526"/>
    </location>
</feature>
<dbReference type="Gene3D" id="3.30.530.20">
    <property type="match status" value="1"/>
</dbReference>
<dbReference type="InterPro" id="IPR023393">
    <property type="entry name" value="START-like_dom_sf"/>
</dbReference>
<dbReference type="AlphaFoldDB" id="A0A1Y1HT25"/>
<dbReference type="STRING" id="105231.A0A1Y1HT25"/>
<feature type="compositionally biased region" description="Basic and acidic residues" evidence="1">
    <location>
        <begin position="389"/>
        <end position="416"/>
    </location>
</feature>
<keyword evidence="3" id="KW-1185">Reference proteome</keyword>
<feature type="compositionally biased region" description="Polar residues" evidence="1">
    <location>
        <begin position="335"/>
        <end position="345"/>
    </location>
</feature>
<feature type="compositionally biased region" description="Basic and acidic residues" evidence="1">
    <location>
        <begin position="353"/>
        <end position="362"/>
    </location>
</feature>
<dbReference type="PANTHER" id="PTHR34560">
    <property type="entry name" value="POLYKETIDE CYCLASE/DEHYDRASE/LIPID TRANSPORT SUPERFAMILY PROTEIN"/>
    <property type="match status" value="1"/>
</dbReference>
<feature type="region of interest" description="Disordered" evidence="1">
    <location>
        <begin position="335"/>
        <end position="475"/>
    </location>
</feature>
<gene>
    <name evidence="2" type="ORF">KFL_000360220</name>
</gene>
<feature type="region of interest" description="Disordered" evidence="1">
    <location>
        <begin position="499"/>
        <end position="546"/>
    </location>
</feature>
<accession>A0A1Y1HT25</accession>
<evidence type="ECO:0008006" key="4">
    <source>
        <dbReference type="Google" id="ProtNLM"/>
    </source>
</evidence>
<dbReference type="SUPFAM" id="SSF55961">
    <property type="entry name" value="Bet v1-like"/>
    <property type="match status" value="1"/>
</dbReference>
<proteinExistence type="predicted"/>
<dbReference type="OrthoDB" id="17317at2759"/>
<feature type="compositionally biased region" description="Basic and acidic residues" evidence="1">
    <location>
        <begin position="456"/>
        <end position="468"/>
    </location>
</feature>
<dbReference type="PANTHER" id="PTHR34560:SF1">
    <property type="entry name" value="START DOMAIN-CONTAINING PROTEIN"/>
    <property type="match status" value="1"/>
</dbReference>
<reference evidence="2 3" key="1">
    <citation type="journal article" date="2014" name="Nat. Commun.">
        <title>Klebsormidium flaccidum genome reveals primary factors for plant terrestrial adaptation.</title>
        <authorList>
            <person name="Hori K."/>
            <person name="Maruyama F."/>
            <person name="Fujisawa T."/>
            <person name="Togashi T."/>
            <person name="Yamamoto N."/>
            <person name="Seo M."/>
            <person name="Sato S."/>
            <person name="Yamada T."/>
            <person name="Mori H."/>
            <person name="Tajima N."/>
            <person name="Moriyama T."/>
            <person name="Ikeuchi M."/>
            <person name="Watanabe M."/>
            <person name="Wada H."/>
            <person name="Kobayashi K."/>
            <person name="Saito M."/>
            <person name="Masuda T."/>
            <person name="Sasaki-Sekimoto Y."/>
            <person name="Mashiguchi K."/>
            <person name="Awai K."/>
            <person name="Shimojima M."/>
            <person name="Masuda S."/>
            <person name="Iwai M."/>
            <person name="Nobusawa T."/>
            <person name="Narise T."/>
            <person name="Kondo S."/>
            <person name="Saito H."/>
            <person name="Sato R."/>
            <person name="Murakawa M."/>
            <person name="Ihara Y."/>
            <person name="Oshima-Yamada Y."/>
            <person name="Ohtaka K."/>
            <person name="Satoh M."/>
            <person name="Sonobe K."/>
            <person name="Ishii M."/>
            <person name="Ohtani R."/>
            <person name="Kanamori-Sato M."/>
            <person name="Honoki R."/>
            <person name="Miyazaki D."/>
            <person name="Mochizuki H."/>
            <person name="Umetsu J."/>
            <person name="Higashi K."/>
            <person name="Shibata D."/>
            <person name="Kamiya Y."/>
            <person name="Sato N."/>
            <person name="Nakamura Y."/>
            <person name="Tabata S."/>
            <person name="Ida S."/>
            <person name="Kurokawa K."/>
            <person name="Ohta H."/>
        </authorList>
    </citation>
    <scope>NUCLEOTIDE SEQUENCE [LARGE SCALE GENOMIC DNA]</scope>
    <source>
        <strain evidence="2 3">NIES-2285</strain>
    </source>
</reference>
<evidence type="ECO:0000256" key="1">
    <source>
        <dbReference type="SAM" id="MobiDB-lite"/>
    </source>
</evidence>
<dbReference type="Proteomes" id="UP000054558">
    <property type="component" value="Unassembled WGS sequence"/>
</dbReference>
<dbReference type="OMA" id="HKEWKVK"/>
<name>A0A1Y1HT25_KLENI</name>
<sequence>MDRTSARARLEEALSSADLCSKDSVRRLVNKAFLHSPDGEQLGSDGGVLNSRFEEVWRFLSELRGVSGELAKESAVVDDIDGRGWKVKEDTGNMRVLYRKGPEGTPLHTLCLEGMINGPLATALCVAWEAPYFKDWWPQFTVPTFKISESKWLEQPKPGQVIASVRFKVPWPFTAREIVLEAYAVDYLIQDVLIVLMKTLPPGPSPLSEDGPPIPPEDKGITRMEVVGGYIFQQIAPSQCYFRTIADIDLKLALVPAWVINFISRQLAGLGLKLFEKVVQDVTSAKDTKFVKVFQRLLETDPFLQQVKGGLAAPKSDGRSAAGFHRTVEGASEMVVSSNHGNASGRSAEVSEAEVRVEEHTRRGTVTEVRSDETAGANAFLSSQVGVRSRTENRESGVARENGQDRLEGYVDKKTELGASSDARESVSTSADGGRKKGSVPSFDKYKHAQANGSIRRNDYAPARERPSVSEQVSTSGEVHHCVQVIDRAIEFFKARKSEAAHKLDRHRDEGGLRKVESRDQRRGGEKPALNDVTDPNAGLWDRMGPANEVHKANGTLDRALNLMRTPAN</sequence>
<protein>
    <recommendedName>
        <fullName evidence="4">START domain-containing protein</fullName>
    </recommendedName>
</protein>
<dbReference type="EMBL" id="DF236985">
    <property type="protein sequence ID" value="GAQ79706.1"/>
    <property type="molecule type" value="Genomic_DNA"/>
</dbReference>